<organism evidence="1 2">
    <name type="scientific">Cannabis sativa</name>
    <name type="common">Hemp</name>
    <name type="synonym">Marijuana</name>
    <dbReference type="NCBI Taxonomy" id="3483"/>
    <lineage>
        <taxon>Eukaryota</taxon>
        <taxon>Viridiplantae</taxon>
        <taxon>Streptophyta</taxon>
        <taxon>Embryophyta</taxon>
        <taxon>Tracheophyta</taxon>
        <taxon>Spermatophyta</taxon>
        <taxon>Magnoliopsida</taxon>
        <taxon>eudicotyledons</taxon>
        <taxon>Gunneridae</taxon>
        <taxon>Pentapetalae</taxon>
        <taxon>rosids</taxon>
        <taxon>fabids</taxon>
        <taxon>Rosales</taxon>
        <taxon>Cannabaceae</taxon>
        <taxon>Cannabis</taxon>
    </lineage>
</organism>
<proteinExistence type="predicted"/>
<evidence type="ECO:0000313" key="2">
    <source>
        <dbReference type="Proteomes" id="UP000596661"/>
    </source>
</evidence>
<dbReference type="AlphaFoldDB" id="A0A803P6Y7"/>
<sequence>MGGSCPLSNPVAKDSIINVPIAESIATNPAKGNFLHGFSLRQGLVKLSYASGSTWMNPVDKITPAAKALMRKYMSLFGFREGKFFTKNGRHTPSAPLDRTEPMAMSLYERASDFLWSSSCVSHVHVEDNTMVGNDRTRVTTKIVK</sequence>
<protein>
    <submittedName>
        <fullName evidence="1">Uncharacterized protein</fullName>
    </submittedName>
</protein>
<keyword evidence="2" id="KW-1185">Reference proteome</keyword>
<accession>A0A803P6Y7</accession>
<reference evidence="1" key="2">
    <citation type="submission" date="2021-03" db="UniProtKB">
        <authorList>
            <consortium name="EnsemblPlants"/>
        </authorList>
    </citation>
    <scope>IDENTIFICATION</scope>
</reference>
<dbReference type="EnsemblPlants" id="evm.model.03.1862">
    <property type="protein sequence ID" value="cds.evm.model.03.1862"/>
    <property type="gene ID" value="evm.TU.03.1862"/>
</dbReference>
<dbReference type="Proteomes" id="UP000596661">
    <property type="component" value="Chromosome 3"/>
</dbReference>
<dbReference type="EMBL" id="UZAU01000339">
    <property type="status" value="NOT_ANNOTATED_CDS"/>
    <property type="molecule type" value="Genomic_DNA"/>
</dbReference>
<reference evidence="1" key="1">
    <citation type="submission" date="2018-11" db="EMBL/GenBank/DDBJ databases">
        <authorList>
            <person name="Grassa J C."/>
        </authorList>
    </citation>
    <scope>NUCLEOTIDE SEQUENCE [LARGE SCALE GENOMIC DNA]</scope>
</reference>
<dbReference type="Gramene" id="evm.model.03.1862">
    <property type="protein sequence ID" value="cds.evm.model.03.1862"/>
    <property type="gene ID" value="evm.TU.03.1862"/>
</dbReference>
<evidence type="ECO:0000313" key="1">
    <source>
        <dbReference type="EnsemblPlants" id="cds.evm.model.03.1862"/>
    </source>
</evidence>
<name>A0A803P6Y7_CANSA</name>